<dbReference type="Proteomes" id="UP000006672">
    <property type="component" value="Unassembled WGS sequence"/>
</dbReference>
<feature type="domain" description="C2H2-type" evidence="10">
    <location>
        <begin position="182"/>
        <end position="209"/>
    </location>
</feature>
<dbReference type="GO" id="GO:0000978">
    <property type="term" value="F:RNA polymerase II cis-regulatory region sequence-specific DNA binding"/>
    <property type="evidence" value="ECO:0007669"/>
    <property type="project" value="TreeGrafter"/>
</dbReference>
<sequence length="233" mass="26655">MLLIFSEPFSPRGIFCTEMAIMLARPRYLPLRINHAAQTDQTEPLDLSISKVKEVGSKSQSLSVEGVSDEGIKPLLRLVPIETLMEVVELSKQRECLRKKRLCNVCQKEVVNMKVHMITHTGEKPYSCSICKKNFTQLGNMKMHMLTHTGEKPYSCPICKKNFTQFVHMKEHMMTHAGEKPYSCPICGKCSSRKQDLQAHMVTHDMNRPVYHCTVCSKGFMNKKSLKSHMLKH</sequence>
<evidence type="ECO:0000256" key="2">
    <source>
        <dbReference type="ARBA" id="ARBA00022723"/>
    </source>
</evidence>
<dbReference type="FunFam" id="3.30.160.60:FF:000130">
    <property type="entry name" value="Spalt-like transcription factor 4"/>
    <property type="match status" value="1"/>
</dbReference>
<dbReference type="EMBL" id="CAAKNF010000195">
    <property type="protein sequence ID" value="VIO99521.1"/>
    <property type="molecule type" value="Genomic_DNA"/>
</dbReference>
<evidence type="ECO:0000256" key="1">
    <source>
        <dbReference type="ARBA" id="ARBA00004123"/>
    </source>
</evidence>
<evidence type="ECO:0000313" key="11">
    <source>
        <dbReference type="EMBL" id="VIO99521.1"/>
    </source>
</evidence>
<dbReference type="SMART" id="SM00355">
    <property type="entry name" value="ZnF_C2H2"/>
    <property type="match status" value="5"/>
</dbReference>
<dbReference type="GO" id="GO:0000785">
    <property type="term" value="C:chromatin"/>
    <property type="evidence" value="ECO:0007669"/>
    <property type="project" value="TreeGrafter"/>
</dbReference>
<dbReference type="InterPro" id="IPR036236">
    <property type="entry name" value="Znf_C2H2_sf"/>
</dbReference>
<dbReference type="GO" id="GO:0031519">
    <property type="term" value="C:PcG protein complex"/>
    <property type="evidence" value="ECO:0007669"/>
    <property type="project" value="TreeGrafter"/>
</dbReference>
<protein>
    <submittedName>
        <fullName evidence="13">C2H2-type domain-containing protein</fullName>
    </submittedName>
</protein>
<evidence type="ECO:0000256" key="8">
    <source>
        <dbReference type="ARBA" id="ARBA00023242"/>
    </source>
</evidence>
<feature type="domain" description="C2H2-type" evidence="10">
    <location>
        <begin position="211"/>
        <end position="233"/>
    </location>
</feature>
<keyword evidence="2" id="KW-0479">Metal-binding</keyword>
<keyword evidence="4 9" id="KW-0863">Zinc-finger</keyword>
<evidence type="ECO:0000256" key="6">
    <source>
        <dbReference type="ARBA" id="ARBA00023015"/>
    </source>
</evidence>
<dbReference type="STRING" id="6279.A0A5S6PEM0"/>
<name>A0A4E9FUH4_BRUMA</name>
<dbReference type="PROSITE" id="PS00028">
    <property type="entry name" value="ZINC_FINGER_C2H2_1"/>
    <property type="match status" value="3"/>
</dbReference>
<dbReference type="WBParaSite" id="Bm17839.1">
    <property type="protein sequence ID" value="Bm17839.1"/>
    <property type="gene ID" value="WBGene00268981"/>
</dbReference>
<comment type="subcellular location">
    <subcellularLocation>
        <location evidence="1">Nucleus</location>
    </subcellularLocation>
</comment>
<accession>A0A5S6PEM0</accession>
<reference evidence="12" key="1">
    <citation type="journal article" date="2007" name="Science">
        <title>Draft genome of the filarial nematode parasite Brugia malayi.</title>
        <authorList>
            <person name="Ghedin E."/>
            <person name="Wang S."/>
            <person name="Spiro D."/>
            <person name="Caler E."/>
            <person name="Zhao Q."/>
            <person name="Crabtree J."/>
            <person name="Allen J.E."/>
            <person name="Delcher A.L."/>
            <person name="Guiliano D.B."/>
            <person name="Miranda-Saavedra D."/>
            <person name="Angiuoli S.V."/>
            <person name="Creasy T."/>
            <person name="Amedeo P."/>
            <person name="Haas B."/>
            <person name="El-Sayed N.M."/>
            <person name="Wortman J.R."/>
            <person name="Feldblyum T."/>
            <person name="Tallon L."/>
            <person name="Schatz M."/>
            <person name="Shumway M."/>
            <person name="Koo H."/>
            <person name="Salzberg S.L."/>
            <person name="Schobel S."/>
            <person name="Pertea M."/>
            <person name="Pop M."/>
            <person name="White O."/>
            <person name="Barton G.J."/>
            <person name="Carlow C.K."/>
            <person name="Crawford M.J."/>
            <person name="Daub J."/>
            <person name="Dimmic M.W."/>
            <person name="Estes C.F."/>
            <person name="Foster J.M."/>
            <person name="Ganatra M."/>
            <person name="Gregory W.F."/>
            <person name="Johnson N.M."/>
            <person name="Jin J."/>
            <person name="Komuniecki R."/>
            <person name="Korf I."/>
            <person name="Kumar S."/>
            <person name="Laney S."/>
            <person name="Li B.W."/>
            <person name="Li W."/>
            <person name="Lindblom T.H."/>
            <person name="Lustigman S."/>
            <person name="Ma D."/>
            <person name="Maina C.V."/>
            <person name="Martin D.M."/>
            <person name="McCarter J.P."/>
            <person name="McReynolds L."/>
            <person name="Mitreva M."/>
            <person name="Nutman T.B."/>
            <person name="Parkinson J."/>
            <person name="Peregrin-Alvarez J.M."/>
            <person name="Poole C."/>
            <person name="Ren Q."/>
            <person name="Saunders L."/>
            <person name="Sluder A.E."/>
            <person name="Smith K."/>
            <person name="Stanke M."/>
            <person name="Unnasch T.R."/>
            <person name="Ware J."/>
            <person name="Wei A.D."/>
            <person name="Weil G."/>
            <person name="Williams D.J."/>
            <person name="Zhang Y."/>
            <person name="Williams S.A."/>
            <person name="Fraser-Liggett C."/>
            <person name="Slatko B."/>
            <person name="Blaxter M.L."/>
            <person name="Scott A.L."/>
        </authorList>
    </citation>
    <scope>NUCLEOTIDE SEQUENCE</scope>
    <source>
        <strain evidence="12">FR3</strain>
    </source>
</reference>
<dbReference type="InterPro" id="IPR013087">
    <property type="entry name" value="Znf_C2H2_type"/>
</dbReference>
<dbReference type="AlphaFoldDB" id="A0A4E9FUH4"/>
<keyword evidence="6" id="KW-0805">Transcription regulation</keyword>
<dbReference type="Gene3D" id="3.30.160.60">
    <property type="entry name" value="Classic Zinc Finger"/>
    <property type="match status" value="5"/>
</dbReference>
<evidence type="ECO:0000259" key="10">
    <source>
        <dbReference type="PROSITE" id="PS50157"/>
    </source>
</evidence>
<proteinExistence type="predicted"/>
<organism evidence="11">
    <name type="scientific">Brugia malayi</name>
    <name type="common">Filarial nematode worm</name>
    <dbReference type="NCBI Taxonomy" id="6279"/>
    <lineage>
        <taxon>Eukaryota</taxon>
        <taxon>Metazoa</taxon>
        <taxon>Ecdysozoa</taxon>
        <taxon>Nematoda</taxon>
        <taxon>Chromadorea</taxon>
        <taxon>Rhabditida</taxon>
        <taxon>Spirurina</taxon>
        <taxon>Spiruromorpha</taxon>
        <taxon>Filarioidea</taxon>
        <taxon>Onchocercidae</taxon>
        <taxon>Brugia</taxon>
    </lineage>
</organism>
<dbReference type="FunFam" id="3.30.160.60:FF:001289">
    <property type="entry name" value="Zinc finger protein 574"/>
    <property type="match status" value="1"/>
</dbReference>
<feature type="domain" description="C2H2-type" evidence="10">
    <location>
        <begin position="94"/>
        <end position="125"/>
    </location>
</feature>
<keyword evidence="12" id="KW-1185">Reference proteome</keyword>
<reference evidence="13" key="3">
    <citation type="submission" date="2019-12" db="UniProtKB">
        <authorList>
            <consortium name="WormBaseParasite"/>
        </authorList>
    </citation>
    <scope>IDENTIFICATION</scope>
</reference>
<evidence type="ECO:0000256" key="4">
    <source>
        <dbReference type="ARBA" id="ARBA00022771"/>
    </source>
</evidence>
<feature type="domain" description="C2H2-type" evidence="10">
    <location>
        <begin position="154"/>
        <end position="181"/>
    </location>
</feature>
<evidence type="ECO:0000256" key="5">
    <source>
        <dbReference type="ARBA" id="ARBA00022833"/>
    </source>
</evidence>
<dbReference type="PROSITE" id="PS50157">
    <property type="entry name" value="ZINC_FINGER_C2H2_2"/>
    <property type="match status" value="5"/>
</dbReference>
<dbReference type="Pfam" id="PF13894">
    <property type="entry name" value="zf-C2H2_4"/>
    <property type="match status" value="1"/>
</dbReference>
<dbReference type="PANTHER" id="PTHR14003">
    <property type="entry name" value="TRANSCRIPTIONAL REPRESSOR PROTEIN YY"/>
    <property type="match status" value="1"/>
</dbReference>
<gene>
    <name evidence="11 13" type="primary">Bm17839</name>
    <name evidence="11" type="ORF">BM_BM17839</name>
</gene>
<dbReference type="OrthoDB" id="10068874at2759"/>
<dbReference type="CTD" id="66059029"/>
<dbReference type="PANTHER" id="PTHR14003:SF23">
    <property type="entry name" value="ZINC FINGER PROTEIN 143"/>
    <property type="match status" value="1"/>
</dbReference>
<dbReference type="Pfam" id="PF00096">
    <property type="entry name" value="zf-C2H2"/>
    <property type="match status" value="3"/>
</dbReference>
<evidence type="ECO:0000256" key="7">
    <source>
        <dbReference type="ARBA" id="ARBA00023163"/>
    </source>
</evidence>
<dbReference type="GO" id="GO:0000981">
    <property type="term" value="F:DNA-binding transcription factor activity, RNA polymerase II-specific"/>
    <property type="evidence" value="ECO:0007669"/>
    <property type="project" value="TreeGrafter"/>
</dbReference>
<evidence type="ECO:0000256" key="9">
    <source>
        <dbReference type="PROSITE-ProRule" id="PRU00042"/>
    </source>
</evidence>
<dbReference type="SUPFAM" id="SSF57667">
    <property type="entry name" value="beta-beta-alpha zinc fingers"/>
    <property type="match status" value="3"/>
</dbReference>
<evidence type="ECO:0000256" key="3">
    <source>
        <dbReference type="ARBA" id="ARBA00022737"/>
    </source>
</evidence>
<accession>A0A4E9FUH4</accession>
<dbReference type="FunFam" id="3.30.160.60:FF:000630">
    <property type="entry name" value="Zinc finger protein 180"/>
    <property type="match status" value="1"/>
</dbReference>
<dbReference type="KEGG" id="bmy:BM_BM17839"/>
<feature type="domain" description="C2H2-type" evidence="10">
    <location>
        <begin position="126"/>
        <end position="153"/>
    </location>
</feature>
<dbReference type="GeneID" id="66059029"/>
<dbReference type="RefSeq" id="XP_042938495.1">
    <property type="nucleotide sequence ID" value="XM_043082561.1"/>
</dbReference>
<keyword evidence="5" id="KW-0862">Zinc</keyword>
<dbReference type="GO" id="GO:0005667">
    <property type="term" value="C:transcription regulator complex"/>
    <property type="evidence" value="ECO:0007669"/>
    <property type="project" value="TreeGrafter"/>
</dbReference>
<keyword evidence="7" id="KW-0804">Transcription</keyword>
<keyword evidence="3" id="KW-0677">Repeat</keyword>
<evidence type="ECO:0000313" key="13">
    <source>
        <dbReference type="WBParaSite" id="Bm17839.1"/>
    </source>
</evidence>
<keyword evidence="8" id="KW-0539">Nucleus</keyword>
<dbReference type="GO" id="GO:0008270">
    <property type="term" value="F:zinc ion binding"/>
    <property type="evidence" value="ECO:0007669"/>
    <property type="project" value="UniProtKB-KW"/>
</dbReference>
<reference evidence="11" key="2">
    <citation type="submission" date="2019-04" db="EMBL/GenBank/DDBJ databases">
        <authorList>
            <person name="Howe K."/>
            <person name="Paulini M."/>
            <person name="Williams G."/>
        </authorList>
    </citation>
    <scope>NUCLEOTIDE SEQUENCE [LARGE SCALE GENOMIC DNA]</scope>
    <source>
        <strain evidence="11">FR3</strain>
    </source>
</reference>
<evidence type="ECO:0000313" key="12">
    <source>
        <dbReference type="Proteomes" id="UP000006672"/>
    </source>
</evidence>